<evidence type="ECO:0000259" key="5">
    <source>
        <dbReference type="Pfam" id="PF01258"/>
    </source>
</evidence>
<dbReference type="InterPro" id="IPR000962">
    <property type="entry name" value="Znf_DskA_TraR"/>
</dbReference>
<evidence type="ECO:0000313" key="6">
    <source>
        <dbReference type="EMBL" id="RMA64217.1"/>
    </source>
</evidence>
<dbReference type="Proteomes" id="UP000271339">
    <property type="component" value="Unassembled WGS sequence"/>
</dbReference>
<dbReference type="SUPFAM" id="SSF57716">
    <property type="entry name" value="Glucocorticoid receptor-like (DNA-binding domain)"/>
    <property type="match status" value="1"/>
</dbReference>
<evidence type="ECO:0000256" key="3">
    <source>
        <dbReference type="ARBA" id="ARBA00022833"/>
    </source>
</evidence>
<evidence type="ECO:0000256" key="1">
    <source>
        <dbReference type="ARBA" id="ARBA00022723"/>
    </source>
</evidence>
<dbReference type="PROSITE" id="PS51128">
    <property type="entry name" value="ZF_DKSA_2"/>
    <property type="match status" value="1"/>
</dbReference>
<name>A0A3L9YWM9_9FLAO</name>
<comment type="caution">
    <text evidence="6">The sequence shown here is derived from an EMBL/GenBank/DDBJ whole genome shotgun (WGS) entry which is preliminary data.</text>
</comment>
<dbReference type="AlphaFoldDB" id="A0A3L9YWM9"/>
<keyword evidence="1" id="KW-0479">Metal-binding</keyword>
<dbReference type="GO" id="GO:0008270">
    <property type="term" value="F:zinc ion binding"/>
    <property type="evidence" value="ECO:0007669"/>
    <property type="project" value="UniProtKB-KW"/>
</dbReference>
<dbReference type="Gene3D" id="1.20.120.910">
    <property type="entry name" value="DksA, coiled-coil domain"/>
    <property type="match status" value="1"/>
</dbReference>
<proteinExistence type="predicted"/>
<reference evidence="6 7" key="1">
    <citation type="submission" date="2018-10" db="EMBL/GenBank/DDBJ databases">
        <title>Genomic Encyclopedia of Archaeal and Bacterial Type Strains, Phase II (KMG-II): from individual species to whole genera.</title>
        <authorList>
            <person name="Goeker M."/>
        </authorList>
    </citation>
    <scope>NUCLEOTIDE SEQUENCE [LARGE SCALE GENOMIC DNA]</scope>
    <source>
        <strain evidence="6 7">DSM 23424</strain>
    </source>
</reference>
<evidence type="ECO:0000256" key="2">
    <source>
        <dbReference type="ARBA" id="ARBA00022771"/>
    </source>
</evidence>
<sequence length="108" mass="12242">MMDKSVIESRIKEEIIITEQKVIEYRELTKPISPENAIGRVSRMDAINNKSINDVAFRKAELKLNNLKVALSKIDDTDFGICRNCKQPIPLGRLLLMPQVVKCVNCAN</sequence>
<accession>A0A3L9YWM9</accession>
<feature type="zinc finger region" description="dksA C4-type" evidence="4">
    <location>
        <begin position="82"/>
        <end position="106"/>
    </location>
</feature>
<feature type="domain" description="Zinc finger DksA/TraR C4-type" evidence="5">
    <location>
        <begin position="78"/>
        <end position="108"/>
    </location>
</feature>
<protein>
    <submittedName>
        <fullName evidence="6">TraR/DksA family transcriptional regulator</fullName>
    </submittedName>
</protein>
<keyword evidence="2" id="KW-0863">Zinc-finger</keyword>
<dbReference type="EMBL" id="REFC01000012">
    <property type="protein sequence ID" value="RMA64217.1"/>
    <property type="molecule type" value="Genomic_DNA"/>
</dbReference>
<organism evidence="6 7">
    <name type="scientific">Ulvibacter antarcticus</name>
    <dbReference type="NCBI Taxonomy" id="442714"/>
    <lineage>
        <taxon>Bacteria</taxon>
        <taxon>Pseudomonadati</taxon>
        <taxon>Bacteroidota</taxon>
        <taxon>Flavobacteriia</taxon>
        <taxon>Flavobacteriales</taxon>
        <taxon>Flavobacteriaceae</taxon>
        <taxon>Ulvibacter</taxon>
    </lineage>
</organism>
<keyword evidence="3" id="KW-0862">Zinc</keyword>
<gene>
    <name evidence="6" type="ORF">BXY75_1087</name>
</gene>
<evidence type="ECO:0000256" key="4">
    <source>
        <dbReference type="PROSITE-ProRule" id="PRU00510"/>
    </source>
</evidence>
<keyword evidence="7" id="KW-1185">Reference proteome</keyword>
<dbReference type="Pfam" id="PF01258">
    <property type="entry name" value="zf-dskA_traR"/>
    <property type="match status" value="1"/>
</dbReference>
<evidence type="ECO:0000313" key="7">
    <source>
        <dbReference type="Proteomes" id="UP000271339"/>
    </source>
</evidence>